<sequence length="141" mass="15575">MRYPPLVAASVLACLPAAAAQVIFDCPRVIDIAQTTRPSDRSWEQVADSELPPATLTTVTMYTQHPSDGGNLVPDQTGRQDDTEVTLWRLPHDSAPYWMACVYRQSRILLARPVPLEARQCRLTTTLPGQHAGEVVSFVCE</sequence>
<accession>A0A7X4KIS2</accession>
<evidence type="ECO:0000313" key="2">
    <source>
        <dbReference type="EMBL" id="MYM75936.1"/>
    </source>
</evidence>
<proteinExistence type="predicted"/>
<gene>
    <name evidence="2" type="ORF">GTP56_27605</name>
</gene>
<dbReference type="Proteomes" id="UP000469734">
    <property type="component" value="Unassembled WGS sequence"/>
</dbReference>
<dbReference type="RefSeq" id="WP_161052469.1">
    <property type="nucleotide sequence ID" value="NZ_WWCR01000055.1"/>
</dbReference>
<feature type="signal peptide" evidence="1">
    <location>
        <begin position="1"/>
        <end position="19"/>
    </location>
</feature>
<evidence type="ECO:0000313" key="3">
    <source>
        <dbReference type="Proteomes" id="UP000469734"/>
    </source>
</evidence>
<reference evidence="2 3" key="1">
    <citation type="submission" date="2019-12" db="EMBL/GenBank/DDBJ databases">
        <title>Novel species isolated from a subtropical stream in China.</title>
        <authorList>
            <person name="Lu H."/>
        </authorList>
    </citation>
    <scope>NUCLEOTIDE SEQUENCE [LARGE SCALE GENOMIC DNA]</scope>
    <source>
        <strain evidence="2 3">FT134W</strain>
    </source>
</reference>
<organism evidence="2 3">
    <name type="scientific">Duganella margarita</name>
    <dbReference type="NCBI Taxonomy" id="2692170"/>
    <lineage>
        <taxon>Bacteria</taxon>
        <taxon>Pseudomonadati</taxon>
        <taxon>Pseudomonadota</taxon>
        <taxon>Betaproteobacteria</taxon>
        <taxon>Burkholderiales</taxon>
        <taxon>Oxalobacteraceae</taxon>
        <taxon>Telluria group</taxon>
        <taxon>Duganella</taxon>
    </lineage>
</organism>
<dbReference type="EMBL" id="WWCR01000055">
    <property type="protein sequence ID" value="MYM75936.1"/>
    <property type="molecule type" value="Genomic_DNA"/>
</dbReference>
<evidence type="ECO:0000256" key="1">
    <source>
        <dbReference type="SAM" id="SignalP"/>
    </source>
</evidence>
<dbReference type="AlphaFoldDB" id="A0A7X4KIS2"/>
<dbReference type="NCBIfam" id="NF042415">
    <property type="entry name" value="STY0301_fam"/>
    <property type="match status" value="1"/>
</dbReference>
<evidence type="ECO:0008006" key="4">
    <source>
        <dbReference type="Google" id="ProtNLM"/>
    </source>
</evidence>
<dbReference type="InterPro" id="IPR049973">
    <property type="entry name" value="STY0301-like"/>
</dbReference>
<keyword evidence="1" id="KW-0732">Signal</keyword>
<protein>
    <recommendedName>
        <fullName evidence="4">DUF3757 domain-containing protein</fullName>
    </recommendedName>
</protein>
<comment type="caution">
    <text evidence="2">The sequence shown here is derived from an EMBL/GenBank/DDBJ whole genome shotgun (WGS) entry which is preliminary data.</text>
</comment>
<name>A0A7X4KIS2_9BURK</name>
<feature type="chain" id="PRO_5030953967" description="DUF3757 domain-containing protein" evidence="1">
    <location>
        <begin position="20"/>
        <end position="141"/>
    </location>
</feature>